<dbReference type="GO" id="GO:0006397">
    <property type="term" value="P:mRNA processing"/>
    <property type="evidence" value="ECO:0007669"/>
    <property type="project" value="UniProtKB-KW"/>
</dbReference>
<keyword evidence="2" id="KW-0507">mRNA processing</keyword>
<evidence type="ECO:0000256" key="1">
    <source>
        <dbReference type="ARBA" id="ARBA00004123"/>
    </source>
</evidence>
<proteinExistence type="predicted"/>
<evidence type="ECO:0000313" key="6">
    <source>
        <dbReference type="EMBL" id="CAF4012852.1"/>
    </source>
</evidence>
<dbReference type="Pfam" id="PF25524">
    <property type="entry name" value="RSLD_CPSF6"/>
    <property type="match status" value="1"/>
</dbReference>
<sequence>AEFQDIMDRNKTVSSSAIARAVQDASAGEFGTAIETLVTAVSLIKQSKIANDDRCKILISSLQDTLKGIEDKSYGQRARHRSRSGSPREPSRKKHRHRSRSPRDRNEYRRSEDYDGKYSREHRRR</sequence>
<feature type="non-terminal residue" evidence="6">
    <location>
        <position position="125"/>
    </location>
</feature>
<organism evidence="6 7">
    <name type="scientific">Rotaria sordida</name>
    <dbReference type="NCBI Taxonomy" id="392033"/>
    <lineage>
        <taxon>Eukaryota</taxon>
        <taxon>Metazoa</taxon>
        <taxon>Spiralia</taxon>
        <taxon>Gnathifera</taxon>
        <taxon>Rotifera</taxon>
        <taxon>Eurotatoria</taxon>
        <taxon>Bdelloidea</taxon>
        <taxon>Philodinida</taxon>
        <taxon>Philodinidae</taxon>
        <taxon>Rotaria</taxon>
    </lineage>
</organism>
<reference evidence="6" key="1">
    <citation type="submission" date="2021-02" db="EMBL/GenBank/DDBJ databases">
        <authorList>
            <person name="Nowell W R."/>
        </authorList>
    </citation>
    <scope>NUCLEOTIDE SEQUENCE</scope>
</reference>
<evidence type="ECO:0000259" key="5">
    <source>
        <dbReference type="Pfam" id="PF25524"/>
    </source>
</evidence>
<keyword evidence="3" id="KW-0539">Nucleus</keyword>
<dbReference type="AlphaFoldDB" id="A0A819PES2"/>
<dbReference type="Proteomes" id="UP000663874">
    <property type="component" value="Unassembled WGS sequence"/>
</dbReference>
<evidence type="ECO:0000256" key="4">
    <source>
        <dbReference type="SAM" id="MobiDB-lite"/>
    </source>
</evidence>
<feature type="compositionally biased region" description="Basic residues" evidence="4">
    <location>
        <begin position="91"/>
        <end position="100"/>
    </location>
</feature>
<dbReference type="EMBL" id="CAJOBE010006640">
    <property type="protein sequence ID" value="CAF4012852.1"/>
    <property type="molecule type" value="Genomic_DNA"/>
</dbReference>
<dbReference type="InterPro" id="IPR034772">
    <property type="entry name" value="CPSF6/7"/>
</dbReference>
<protein>
    <recommendedName>
        <fullName evidence="5">CPSF6/7 RSLD domain-containing protein</fullName>
    </recommendedName>
</protein>
<feature type="compositionally biased region" description="Basic and acidic residues" evidence="4">
    <location>
        <begin position="101"/>
        <end position="119"/>
    </location>
</feature>
<dbReference type="GO" id="GO:0005634">
    <property type="term" value="C:nucleus"/>
    <property type="evidence" value="ECO:0007669"/>
    <property type="project" value="UniProtKB-SubCell"/>
</dbReference>
<evidence type="ECO:0000256" key="2">
    <source>
        <dbReference type="ARBA" id="ARBA00022664"/>
    </source>
</evidence>
<feature type="region of interest" description="Disordered" evidence="4">
    <location>
        <begin position="68"/>
        <end position="125"/>
    </location>
</feature>
<dbReference type="InterPro" id="IPR057951">
    <property type="entry name" value="CPSF6/7_RSLD_N"/>
</dbReference>
<evidence type="ECO:0000256" key="3">
    <source>
        <dbReference type="ARBA" id="ARBA00023242"/>
    </source>
</evidence>
<gene>
    <name evidence="6" type="ORF">FNK824_LOCUS26607</name>
</gene>
<feature type="domain" description="CPSF6/7 RSLD" evidence="5">
    <location>
        <begin position="1"/>
        <end position="95"/>
    </location>
</feature>
<name>A0A819PES2_9BILA</name>
<comment type="subcellular location">
    <subcellularLocation>
        <location evidence="1">Nucleus</location>
    </subcellularLocation>
</comment>
<evidence type="ECO:0000313" key="7">
    <source>
        <dbReference type="Proteomes" id="UP000663874"/>
    </source>
</evidence>
<dbReference type="PANTHER" id="PTHR23204">
    <property type="entry name" value="CLEAVAGE AND POLYADENYLATION SPECIFIC FACTOR"/>
    <property type="match status" value="1"/>
</dbReference>
<accession>A0A819PES2</accession>
<comment type="caution">
    <text evidence="6">The sequence shown here is derived from an EMBL/GenBank/DDBJ whole genome shotgun (WGS) entry which is preliminary data.</text>
</comment>